<name>A0A2W2DN74_9ACTN</name>
<dbReference type="InterPro" id="IPR007372">
    <property type="entry name" value="Lipid/polyisoprenoid-bd_YceI"/>
</dbReference>
<protein>
    <submittedName>
        <fullName evidence="3">YceI family protein</fullName>
    </submittedName>
</protein>
<dbReference type="PANTHER" id="PTHR34406">
    <property type="entry name" value="PROTEIN YCEI"/>
    <property type="match status" value="1"/>
</dbReference>
<dbReference type="RefSeq" id="WP_111183126.1">
    <property type="nucleotide sequence ID" value="NZ_POUD01000203.1"/>
</dbReference>
<dbReference type="PANTHER" id="PTHR34406:SF1">
    <property type="entry name" value="PROTEIN YCEI"/>
    <property type="match status" value="1"/>
</dbReference>
<comment type="caution">
    <text evidence="3">The sequence shown here is derived from an EMBL/GenBank/DDBJ whole genome shotgun (WGS) entry which is preliminary data.</text>
</comment>
<keyword evidence="4" id="KW-1185">Reference proteome</keyword>
<organism evidence="3 4">
    <name type="scientific">Nonomuraea aridisoli</name>
    <dbReference type="NCBI Taxonomy" id="2070368"/>
    <lineage>
        <taxon>Bacteria</taxon>
        <taxon>Bacillati</taxon>
        <taxon>Actinomycetota</taxon>
        <taxon>Actinomycetes</taxon>
        <taxon>Streptosporangiales</taxon>
        <taxon>Streptosporangiaceae</taxon>
        <taxon>Nonomuraea</taxon>
    </lineage>
</organism>
<comment type="similarity">
    <text evidence="1">Belongs to the UPF0312 family.</text>
</comment>
<evidence type="ECO:0000313" key="4">
    <source>
        <dbReference type="Proteomes" id="UP000249304"/>
    </source>
</evidence>
<dbReference type="EMBL" id="POUD01000203">
    <property type="protein sequence ID" value="PZG11781.1"/>
    <property type="molecule type" value="Genomic_DNA"/>
</dbReference>
<dbReference type="AlphaFoldDB" id="A0A2W2DN74"/>
<proteinExistence type="inferred from homology"/>
<evidence type="ECO:0000256" key="1">
    <source>
        <dbReference type="ARBA" id="ARBA00008812"/>
    </source>
</evidence>
<evidence type="ECO:0000313" key="3">
    <source>
        <dbReference type="EMBL" id="PZG11781.1"/>
    </source>
</evidence>
<sequence length="184" mass="19483">MSVSAGRYALGPETGRLVVRTTRTGLGAKAGHDLTIEATRWHGVAMVDPADPAGSSVTVEVEAGSLAVREGTGGVKPLSDSDRRDIEKAMREKVLQVGRHPAITFRSRRIEGTPESFRIEGDLELAGATGPLVVEGTLDGAHARGSAVVVQSQWGIKPYSAFFGALKLNDEVEIHLETDLTPEG</sequence>
<dbReference type="InterPro" id="IPR036761">
    <property type="entry name" value="TTHA0802/YceI-like_sf"/>
</dbReference>
<evidence type="ECO:0000259" key="2">
    <source>
        <dbReference type="SMART" id="SM00867"/>
    </source>
</evidence>
<feature type="domain" description="Lipid/polyisoprenoid-binding YceI-like" evidence="2">
    <location>
        <begin position="7"/>
        <end position="181"/>
    </location>
</feature>
<dbReference type="SUPFAM" id="SSF101874">
    <property type="entry name" value="YceI-like"/>
    <property type="match status" value="1"/>
</dbReference>
<dbReference type="SMART" id="SM00867">
    <property type="entry name" value="YceI"/>
    <property type="match status" value="1"/>
</dbReference>
<dbReference type="Pfam" id="PF04264">
    <property type="entry name" value="YceI"/>
    <property type="match status" value="1"/>
</dbReference>
<dbReference type="Gene3D" id="2.40.128.110">
    <property type="entry name" value="Lipid/polyisoprenoid-binding, YceI-like"/>
    <property type="match status" value="1"/>
</dbReference>
<reference evidence="3 4" key="1">
    <citation type="submission" date="2018-01" db="EMBL/GenBank/DDBJ databases">
        <title>Draft genome sequence of Nonomuraea sp. KC333.</title>
        <authorList>
            <person name="Sahin N."/>
            <person name="Saygin H."/>
            <person name="Ay H."/>
        </authorList>
    </citation>
    <scope>NUCLEOTIDE SEQUENCE [LARGE SCALE GENOMIC DNA]</scope>
    <source>
        <strain evidence="3 4">KC333</strain>
    </source>
</reference>
<dbReference type="OrthoDB" id="3724977at2"/>
<gene>
    <name evidence="3" type="ORF">C1J01_34265</name>
</gene>
<dbReference type="Proteomes" id="UP000249304">
    <property type="component" value="Unassembled WGS sequence"/>
</dbReference>
<accession>A0A2W2DN74</accession>